<dbReference type="Pfam" id="PF08450">
    <property type="entry name" value="SGL"/>
    <property type="match status" value="1"/>
</dbReference>
<keyword evidence="3" id="KW-0862">Zinc</keyword>
<dbReference type="InterPro" id="IPR005511">
    <property type="entry name" value="SMP-30"/>
</dbReference>
<feature type="binding site" evidence="3">
    <location>
        <position position="93"/>
    </location>
    <ligand>
        <name>substrate</name>
    </ligand>
</feature>
<feature type="active site" description="Proton donor/acceptor" evidence="2">
    <location>
        <position position="187"/>
    </location>
</feature>
<comment type="caution">
    <text evidence="5">The sequence shown here is derived from an EMBL/GenBank/DDBJ whole genome shotgun (WGS) entry which is preliminary data.</text>
</comment>
<dbReference type="AlphaFoldDB" id="A0A4R6KEB1"/>
<evidence type="ECO:0000256" key="3">
    <source>
        <dbReference type="PIRSR" id="PIRSR605511-2"/>
    </source>
</evidence>
<dbReference type="PRINTS" id="PR01790">
    <property type="entry name" value="SMP30FAMILY"/>
</dbReference>
<dbReference type="InterPro" id="IPR011042">
    <property type="entry name" value="6-blade_b-propeller_TolB-like"/>
</dbReference>
<feature type="binding site" evidence="3">
    <location>
        <position position="187"/>
    </location>
    <ligand>
        <name>a divalent metal cation</name>
        <dbReference type="ChEBI" id="CHEBI:60240"/>
    </ligand>
</feature>
<feature type="binding site" evidence="3">
    <location>
        <position position="138"/>
    </location>
    <ligand>
        <name>a divalent metal cation</name>
        <dbReference type="ChEBI" id="CHEBI:60240"/>
    </ligand>
</feature>
<dbReference type="EMBL" id="SNWQ01000007">
    <property type="protein sequence ID" value="TDO48702.1"/>
    <property type="molecule type" value="Genomic_DNA"/>
</dbReference>
<keyword evidence="3" id="KW-0479">Metal-binding</keyword>
<evidence type="ECO:0000256" key="2">
    <source>
        <dbReference type="PIRSR" id="PIRSR605511-1"/>
    </source>
</evidence>
<dbReference type="Gene3D" id="2.120.10.30">
    <property type="entry name" value="TolB, C-terminal domain"/>
    <property type="match status" value="1"/>
</dbReference>
<sequence>MPEVAAVEVVSESRDRLGEAPYWDKSTGELFRVDLLDGIVRAGDRTVLTTGQRTSFAVPAVDGSLVFAQENRIVHGVTILAELPDLGGRRRLNDGKCDPLGRLWVTSYSPTGDRCAGVHLLEPDGSLREQLDELVAGNGIAWDESGTILYVADTADGHINRYAWHPDTGLSDGEIFARIDPADGQPDGLAADAAGGLWVALIGGEAIRRYDRSGAVDLHVTLPVSHPTSVCFGGEHLRELFITTSRHRLPEDDDVQPWAGRLLRLRAPHPGVAVRRFGERS</sequence>
<dbReference type="InterPro" id="IPR013658">
    <property type="entry name" value="SGL"/>
</dbReference>
<keyword evidence="6" id="KW-1185">Reference proteome</keyword>
<dbReference type="GO" id="GO:0004341">
    <property type="term" value="F:gluconolactonase activity"/>
    <property type="evidence" value="ECO:0007669"/>
    <property type="project" value="TreeGrafter"/>
</dbReference>
<dbReference type="Proteomes" id="UP000295388">
    <property type="component" value="Unassembled WGS sequence"/>
</dbReference>
<protein>
    <submittedName>
        <fullName evidence="5">Sugar lactone lactonase YvrE</fullName>
    </submittedName>
</protein>
<accession>A0A4R6KEB1</accession>
<dbReference type="PANTHER" id="PTHR10907">
    <property type="entry name" value="REGUCALCIN"/>
    <property type="match status" value="1"/>
</dbReference>
<organism evidence="5 6">
    <name type="scientific">Kribbella caucasensis</name>
    <dbReference type="NCBI Taxonomy" id="2512215"/>
    <lineage>
        <taxon>Bacteria</taxon>
        <taxon>Bacillati</taxon>
        <taxon>Actinomycetota</taxon>
        <taxon>Actinomycetes</taxon>
        <taxon>Propionibacteriales</taxon>
        <taxon>Kribbellaceae</taxon>
        <taxon>Kribbella</taxon>
    </lineage>
</organism>
<evidence type="ECO:0000313" key="6">
    <source>
        <dbReference type="Proteomes" id="UP000295388"/>
    </source>
</evidence>
<dbReference type="SUPFAM" id="SSF63829">
    <property type="entry name" value="Calcium-dependent phosphotriesterase"/>
    <property type="match status" value="1"/>
</dbReference>
<dbReference type="GO" id="GO:0005509">
    <property type="term" value="F:calcium ion binding"/>
    <property type="evidence" value="ECO:0007669"/>
    <property type="project" value="TreeGrafter"/>
</dbReference>
<comment type="similarity">
    <text evidence="1">Belongs to the SMP-30/CGR1 family.</text>
</comment>
<dbReference type="GO" id="GO:0019853">
    <property type="term" value="P:L-ascorbic acid biosynthetic process"/>
    <property type="evidence" value="ECO:0007669"/>
    <property type="project" value="TreeGrafter"/>
</dbReference>
<reference evidence="5 6" key="1">
    <citation type="submission" date="2019-03" db="EMBL/GenBank/DDBJ databases">
        <title>Genomic Encyclopedia of Type Strains, Phase III (KMG-III): the genomes of soil and plant-associated and newly described type strains.</title>
        <authorList>
            <person name="Whitman W."/>
        </authorList>
    </citation>
    <scope>NUCLEOTIDE SEQUENCE [LARGE SCALE GENOMIC DNA]</scope>
    <source>
        <strain evidence="5 6">VKM Ac-2527</strain>
    </source>
</reference>
<feature type="domain" description="SMP-30/Gluconolactonase/LRE-like region" evidence="4">
    <location>
        <begin position="17"/>
        <end position="245"/>
    </location>
</feature>
<feature type="binding site" evidence="3">
    <location>
        <position position="91"/>
    </location>
    <ligand>
        <name>substrate</name>
    </ligand>
</feature>
<evidence type="ECO:0000256" key="1">
    <source>
        <dbReference type="ARBA" id="ARBA00008853"/>
    </source>
</evidence>
<name>A0A4R6KEB1_9ACTN</name>
<proteinExistence type="inferred from homology"/>
<dbReference type="PANTHER" id="PTHR10907:SF47">
    <property type="entry name" value="REGUCALCIN"/>
    <property type="match status" value="1"/>
</dbReference>
<evidence type="ECO:0000259" key="4">
    <source>
        <dbReference type="Pfam" id="PF08450"/>
    </source>
</evidence>
<dbReference type="RefSeq" id="WP_166665465.1">
    <property type="nucleotide sequence ID" value="NZ_SNWQ01000007.1"/>
</dbReference>
<comment type="cofactor">
    <cofactor evidence="3">
        <name>Zn(2+)</name>
        <dbReference type="ChEBI" id="CHEBI:29105"/>
    </cofactor>
    <text evidence="3">Binds 1 divalent metal cation per subunit.</text>
</comment>
<evidence type="ECO:0000313" key="5">
    <source>
        <dbReference type="EMBL" id="TDO48702.1"/>
    </source>
</evidence>
<feature type="binding site" evidence="3">
    <location>
        <position position="19"/>
    </location>
    <ligand>
        <name>a divalent metal cation</name>
        <dbReference type="ChEBI" id="CHEBI:60240"/>
    </ligand>
</feature>
<gene>
    <name evidence="5" type="ORF">EV643_107332</name>
</gene>